<evidence type="ECO:0000256" key="1">
    <source>
        <dbReference type="SAM" id="MobiDB-lite"/>
    </source>
</evidence>
<evidence type="ECO:0000313" key="5">
    <source>
        <dbReference type="Proteomes" id="UP001381693"/>
    </source>
</evidence>
<dbReference type="InterPro" id="IPR007110">
    <property type="entry name" value="Ig-like_dom"/>
</dbReference>
<feature type="compositionally biased region" description="Polar residues" evidence="1">
    <location>
        <begin position="478"/>
        <end position="489"/>
    </location>
</feature>
<dbReference type="CDD" id="cd00096">
    <property type="entry name" value="Ig"/>
    <property type="match status" value="1"/>
</dbReference>
<keyword evidence="2" id="KW-0812">Transmembrane</keyword>
<feature type="region of interest" description="Disordered" evidence="1">
    <location>
        <begin position="586"/>
        <end position="608"/>
    </location>
</feature>
<dbReference type="PROSITE" id="PS50835">
    <property type="entry name" value="IG_LIKE"/>
    <property type="match status" value="1"/>
</dbReference>
<feature type="compositionally biased region" description="Polar residues" evidence="1">
    <location>
        <begin position="591"/>
        <end position="608"/>
    </location>
</feature>
<protein>
    <recommendedName>
        <fullName evidence="3">Ig-like domain-containing protein</fullName>
    </recommendedName>
</protein>
<dbReference type="InterPro" id="IPR013783">
    <property type="entry name" value="Ig-like_fold"/>
</dbReference>
<accession>A0AAN8XE42</accession>
<sequence length="722" mass="79649">MSRVSDAPICAGSTQERTQGATRGFPVTVKCTVEAEPARDISWSWVKIREDSTDEELIVGDIRSLGLSSSVSFVPLKQEDYGMILCRATNSVGTQKRACVVNLVPAGPPDPPSNCTATTSDPETLENGIHVKSKMSPGDVLEVSLSVTCLEGFDGGLPQYFQLEAWQDDQAIANVSSEFPEWVVAGVQTGVGVKLYITAHNARGSSYVVSMAVHTTSAQQHAAPGQKDTPEIAALLGAIAGGLCVLLILIIVAVFISKKQRPTKIKTITRVPVHSTTPIPTEDYDPDVVKSIQRILPSLDVLPSPQGQNRIHCHSRLSSVEDAERRDYSEDNSTKNEMLTTVNCKLEDLRRDSLDKGDGSICHCQETHQVENETDKLLQGEEDKSDAEEFDLTTYISIPCYQEKYVQDYKLLPTRETNDPSTTVHISSEQLCQESSPSSMCLERNSYACKPLSVPLNRQEYALLNCRKSTSLPRSKIWRSNNKTTNSGTPLGHLQRIPTSASTGHLSEISATTEENFSSTCATKVKGDPISTLNSHRHVRSNRSLKESAHAIAEAEIDLDITIPIGKPCGDNVNMMIMKLVEDFQERKTPSQKAPRQRSSPLAGYSTSFSEENNSQLMQLSTDSSIKKCHHSPRLLVGRHEATIDEITEQCIKVKRKDITLTNSSRENNATSPISVLENCLYSECLEENKCLNYVNIEKGRNKINAQNENYRFSTFHKESTV</sequence>
<feature type="transmembrane region" description="Helical" evidence="2">
    <location>
        <begin position="232"/>
        <end position="256"/>
    </location>
</feature>
<keyword evidence="2" id="KW-1133">Transmembrane helix</keyword>
<evidence type="ECO:0000256" key="2">
    <source>
        <dbReference type="SAM" id="Phobius"/>
    </source>
</evidence>
<evidence type="ECO:0000259" key="3">
    <source>
        <dbReference type="PROSITE" id="PS50835"/>
    </source>
</evidence>
<reference evidence="4 5" key="1">
    <citation type="submission" date="2023-11" db="EMBL/GenBank/DDBJ databases">
        <title>Halocaridina rubra genome assembly.</title>
        <authorList>
            <person name="Smith C."/>
        </authorList>
    </citation>
    <scope>NUCLEOTIDE SEQUENCE [LARGE SCALE GENOMIC DNA]</scope>
    <source>
        <strain evidence="4">EP-1</strain>
        <tissue evidence="4">Whole</tissue>
    </source>
</reference>
<dbReference type="SUPFAM" id="SSF48726">
    <property type="entry name" value="Immunoglobulin"/>
    <property type="match status" value="1"/>
</dbReference>
<name>A0AAN8XE42_HALRR</name>
<feature type="region of interest" description="Disordered" evidence="1">
    <location>
        <begin position="478"/>
        <end position="498"/>
    </location>
</feature>
<dbReference type="Proteomes" id="UP001381693">
    <property type="component" value="Unassembled WGS sequence"/>
</dbReference>
<feature type="domain" description="Ig-like" evidence="3">
    <location>
        <begin position="8"/>
        <end position="102"/>
    </location>
</feature>
<comment type="caution">
    <text evidence="4">The sequence shown here is derived from an EMBL/GenBank/DDBJ whole genome shotgun (WGS) entry which is preliminary data.</text>
</comment>
<dbReference type="InterPro" id="IPR036179">
    <property type="entry name" value="Ig-like_dom_sf"/>
</dbReference>
<evidence type="ECO:0000313" key="4">
    <source>
        <dbReference type="EMBL" id="KAK7082875.1"/>
    </source>
</evidence>
<dbReference type="Gene3D" id="2.60.40.10">
    <property type="entry name" value="Immunoglobulins"/>
    <property type="match status" value="1"/>
</dbReference>
<dbReference type="AlphaFoldDB" id="A0AAN8XE42"/>
<dbReference type="PANTHER" id="PTHR23278">
    <property type="entry name" value="SIDESTEP PROTEIN"/>
    <property type="match status" value="1"/>
</dbReference>
<gene>
    <name evidence="4" type="ORF">SK128_007176</name>
</gene>
<proteinExistence type="predicted"/>
<keyword evidence="2" id="KW-0472">Membrane</keyword>
<dbReference type="PANTHER" id="PTHR23278:SF19">
    <property type="entry name" value="OBSCURIN"/>
    <property type="match status" value="1"/>
</dbReference>
<keyword evidence="5" id="KW-1185">Reference proteome</keyword>
<dbReference type="EMBL" id="JAXCGZ010003865">
    <property type="protein sequence ID" value="KAK7082875.1"/>
    <property type="molecule type" value="Genomic_DNA"/>
</dbReference>
<organism evidence="4 5">
    <name type="scientific">Halocaridina rubra</name>
    <name type="common">Hawaiian red shrimp</name>
    <dbReference type="NCBI Taxonomy" id="373956"/>
    <lineage>
        <taxon>Eukaryota</taxon>
        <taxon>Metazoa</taxon>
        <taxon>Ecdysozoa</taxon>
        <taxon>Arthropoda</taxon>
        <taxon>Crustacea</taxon>
        <taxon>Multicrustacea</taxon>
        <taxon>Malacostraca</taxon>
        <taxon>Eumalacostraca</taxon>
        <taxon>Eucarida</taxon>
        <taxon>Decapoda</taxon>
        <taxon>Pleocyemata</taxon>
        <taxon>Caridea</taxon>
        <taxon>Atyoidea</taxon>
        <taxon>Atyidae</taxon>
        <taxon>Halocaridina</taxon>
    </lineage>
</organism>